<keyword evidence="4" id="KW-0539">Nucleus</keyword>
<keyword evidence="8" id="KW-1185">Reference proteome</keyword>
<evidence type="ECO:0000256" key="5">
    <source>
        <dbReference type="SAM" id="MobiDB-lite"/>
    </source>
</evidence>
<sequence>MSSNNAGSSVEDEHRRKRVRKGTRSCWECKRRKIKCQLSTENVPVCSGCLQRGTNCVSQEYPEEHEQSSGPQMGERLGRVELLLEKLLDKINSYDEKASLPTPESVVNDVLTPYSGSGSNVYENAPVLSLFDNVVIGRRDTGKSREAEQIATPPAKTPSTPSCRPVPKMDRMRITIAAQLPSQRDSDIICHASNCWLLIHGLAQTSSSDLLTRDRTLTSFDLQEVSKRHPTIIARTLLYIAVCMQQLPTMFDRSTLQIKDLHEAMDKYMSTATLVTSDDELVSTLEGLECLVLQGLFHVNAGNLRRAWLSFRRALNIGQLMGLHRGYAQSLTGRDNLKAPGGRRMWYQIVQADRYLALLLGMPCGSADDGFAPDENLQNPNVDLDQIFNRRMCNISGRIIERNQEDYANAFAKTQEIDESLERLAKEMPPGYWAIPKVMLNNHTVQEAQQFDRLMSQIWFFQLESLLHLPFMLRAATERRYEYSKFSCLKASREMLDRYLALRNSNNRSFCCKVVDFGAFTATVTVLLGLLIQSPTTETPLEKQQKENDRLLVNTVLLSMEELADSGDVVAAQSVDVIRALSGVNDQSGRNGGNLRLTIPYFGTISIIRASVNPGSNADASVSISQQPLQPGQNIGPQNWQALPFAPSTKASVVSFTSSQFPPFVPEPPIEDWNLQESDTLFFDSLLNTDIEGNWVF</sequence>
<protein>
    <submittedName>
        <fullName evidence="7">C6 zinc finger domain-containing protein</fullName>
    </submittedName>
</protein>
<organism evidence="7 8">
    <name type="scientific">Phlyctema vagabunda</name>
    <dbReference type="NCBI Taxonomy" id="108571"/>
    <lineage>
        <taxon>Eukaryota</taxon>
        <taxon>Fungi</taxon>
        <taxon>Dikarya</taxon>
        <taxon>Ascomycota</taxon>
        <taxon>Pezizomycotina</taxon>
        <taxon>Leotiomycetes</taxon>
        <taxon>Helotiales</taxon>
        <taxon>Dermateaceae</taxon>
        <taxon>Phlyctema</taxon>
    </lineage>
</organism>
<dbReference type="PANTHER" id="PTHR47840:SF1">
    <property type="entry name" value="ZN(II)2CYS6 TRANSCRIPTION FACTOR (EUROFUNG)"/>
    <property type="match status" value="1"/>
</dbReference>
<feature type="compositionally biased region" description="Low complexity" evidence="5">
    <location>
        <begin position="151"/>
        <end position="162"/>
    </location>
</feature>
<evidence type="ECO:0000256" key="1">
    <source>
        <dbReference type="ARBA" id="ARBA00022723"/>
    </source>
</evidence>
<dbReference type="Gene3D" id="4.10.240.10">
    <property type="entry name" value="Zn(2)-C6 fungal-type DNA-binding domain"/>
    <property type="match status" value="1"/>
</dbReference>
<dbReference type="CDD" id="cd00067">
    <property type="entry name" value="GAL4"/>
    <property type="match status" value="1"/>
</dbReference>
<dbReference type="Pfam" id="PF00172">
    <property type="entry name" value="Zn_clus"/>
    <property type="match status" value="1"/>
</dbReference>
<reference evidence="7 8" key="1">
    <citation type="submission" date="2024-06" db="EMBL/GenBank/DDBJ databases">
        <title>Complete genome of Phlyctema vagabunda strain 19-DSS-EL-015.</title>
        <authorList>
            <person name="Fiorenzani C."/>
        </authorList>
    </citation>
    <scope>NUCLEOTIDE SEQUENCE [LARGE SCALE GENOMIC DNA]</scope>
    <source>
        <strain evidence="7 8">19-DSS-EL-015</strain>
    </source>
</reference>
<gene>
    <name evidence="7" type="ORF">PVAG01_06715</name>
</gene>
<dbReference type="CDD" id="cd12148">
    <property type="entry name" value="fungal_TF_MHR"/>
    <property type="match status" value="1"/>
</dbReference>
<feature type="region of interest" description="Disordered" evidence="5">
    <location>
        <begin position="142"/>
        <end position="167"/>
    </location>
</feature>
<dbReference type="PROSITE" id="PS00463">
    <property type="entry name" value="ZN2_CY6_FUNGAL_1"/>
    <property type="match status" value="1"/>
</dbReference>
<dbReference type="SMART" id="SM00906">
    <property type="entry name" value="Fungal_trans"/>
    <property type="match status" value="1"/>
</dbReference>
<dbReference type="SMART" id="SM00066">
    <property type="entry name" value="GAL4"/>
    <property type="match status" value="1"/>
</dbReference>
<evidence type="ECO:0000256" key="4">
    <source>
        <dbReference type="ARBA" id="ARBA00023242"/>
    </source>
</evidence>
<proteinExistence type="predicted"/>
<dbReference type="EMBL" id="JBFCZG010000005">
    <property type="protein sequence ID" value="KAL3422559.1"/>
    <property type="molecule type" value="Genomic_DNA"/>
</dbReference>
<dbReference type="Proteomes" id="UP001629113">
    <property type="component" value="Unassembled WGS sequence"/>
</dbReference>
<dbReference type="PANTHER" id="PTHR47840">
    <property type="entry name" value="ZN(II)2CYS6 TRANSCRIPTION FACTOR (EUROFUNG)-RELATED"/>
    <property type="match status" value="1"/>
</dbReference>
<dbReference type="SUPFAM" id="SSF57701">
    <property type="entry name" value="Zn2/Cys6 DNA-binding domain"/>
    <property type="match status" value="1"/>
</dbReference>
<keyword evidence="2" id="KW-0805">Transcription regulation</keyword>
<keyword evidence="3" id="KW-0804">Transcription</keyword>
<accession>A0ABR4PGX5</accession>
<dbReference type="InterPro" id="IPR036864">
    <property type="entry name" value="Zn2-C6_fun-type_DNA-bd_sf"/>
</dbReference>
<feature type="domain" description="Zn(2)-C6 fungal-type" evidence="6">
    <location>
        <begin position="25"/>
        <end position="58"/>
    </location>
</feature>
<evidence type="ECO:0000256" key="3">
    <source>
        <dbReference type="ARBA" id="ARBA00023163"/>
    </source>
</evidence>
<dbReference type="InterPro" id="IPR001138">
    <property type="entry name" value="Zn2Cys6_DnaBD"/>
</dbReference>
<evidence type="ECO:0000313" key="8">
    <source>
        <dbReference type="Proteomes" id="UP001629113"/>
    </source>
</evidence>
<keyword evidence="1" id="KW-0479">Metal-binding</keyword>
<evidence type="ECO:0000313" key="7">
    <source>
        <dbReference type="EMBL" id="KAL3422559.1"/>
    </source>
</evidence>
<dbReference type="InterPro" id="IPR007219">
    <property type="entry name" value="XnlR_reg_dom"/>
</dbReference>
<name>A0ABR4PGX5_9HELO</name>
<evidence type="ECO:0000256" key="2">
    <source>
        <dbReference type="ARBA" id="ARBA00023015"/>
    </source>
</evidence>
<dbReference type="PROSITE" id="PS50048">
    <property type="entry name" value="ZN2_CY6_FUNGAL_2"/>
    <property type="match status" value="1"/>
</dbReference>
<dbReference type="Pfam" id="PF04082">
    <property type="entry name" value="Fungal_trans"/>
    <property type="match status" value="1"/>
</dbReference>
<evidence type="ECO:0000259" key="6">
    <source>
        <dbReference type="PROSITE" id="PS50048"/>
    </source>
</evidence>
<comment type="caution">
    <text evidence="7">The sequence shown here is derived from an EMBL/GenBank/DDBJ whole genome shotgun (WGS) entry which is preliminary data.</text>
</comment>